<keyword evidence="2" id="KW-0808">Transferase</keyword>
<gene>
    <name evidence="2" type="ORF">SAMN05421543_14312</name>
</gene>
<dbReference type="GO" id="GO:0032259">
    <property type="term" value="P:methylation"/>
    <property type="evidence" value="ECO:0007669"/>
    <property type="project" value="UniProtKB-KW"/>
</dbReference>
<dbReference type="InterPro" id="IPR013216">
    <property type="entry name" value="Methyltransf_11"/>
</dbReference>
<dbReference type="RefSeq" id="WP_074956671.1">
    <property type="nucleotide sequence ID" value="NZ_FPBV01000043.1"/>
</dbReference>
<dbReference type="EMBL" id="FPBV01000043">
    <property type="protein sequence ID" value="SFV08311.1"/>
    <property type="molecule type" value="Genomic_DNA"/>
</dbReference>
<dbReference type="OrthoDB" id="9760689at2"/>
<feature type="domain" description="Methyltransferase type 11" evidence="1">
    <location>
        <begin position="258"/>
        <end position="357"/>
    </location>
</feature>
<dbReference type="GO" id="GO:0008757">
    <property type="term" value="F:S-adenosylmethionine-dependent methyltransferase activity"/>
    <property type="evidence" value="ECO:0007669"/>
    <property type="project" value="InterPro"/>
</dbReference>
<protein>
    <submittedName>
        <fullName evidence="2">Methyltransferase domain-containing protein</fullName>
    </submittedName>
</protein>
<sequence length="392" mass="44238">MINQLDLDVLIETGRTMIRDGIVIAPWLTWGTGEHRISINLLTTIRTWARQFAAQHWRADWTMELLGDYPMDVERAAEACREAVSSTAVYLCHLELGTLTVTEEMVSVAQRLTENFVEKVGLHRFVPFHLLTILYDDLQSLQYYGSIHVDDFLKGDIHRPWSTDTVTREFEQAVASRLVAVRDGFVELTPRGHDVLQIITRILNESGFLKFRSRLIRLNNFNTLEDVQSIMDILFRGSVDFRKWILDLCQIQPGMSVLELGCGTGALTFETGLFQAVGSNGRLVATDPSTSMLATVRRKREALHADWVEVVHAKAERLPFADNTFDVVTGSAFLHLTNIEESVKEIARVLKPGGTFVTGYPLHFPVCSAFFVEWFEPLVKVSSSGVKSVVHN</sequence>
<evidence type="ECO:0000313" key="3">
    <source>
        <dbReference type="Proteomes" id="UP000183508"/>
    </source>
</evidence>
<dbReference type="STRING" id="392015.SAMN05421543_14312"/>
<keyword evidence="3" id="KW-1185">Reference proteome</keyword>
<accession>A0A1I7LF62</accession>
<dbReference type="Proteomes" id="UP000183508">
    <property type="component" value="Unassembled WGS sequence"/>
</dbReference>
<evidence type="ECO:0000259" key="1">
    <source>
        <dbReference type="Pfam" id="PF08241"/>
    </source>
</evidence>
<evidence type="ECO:0000313" key="2">
    <source>
        <dbReference type="EMBL" id="SFV08311.1"/>
    </source>
</evidence>
<dbReference type="InterPro" id="IPR029063">
    <property type="entry name" value="SAM-dependent_MTases_sf"/>
</dbReference>
<dbReference type="Gene3D" id="3.40.50.150">
    <property type="entry name" value="Vaccinia Virus protein VP39"/>
    <property type="match status" value="1"/>
</dbReference>
<name>A0A1I7LF62_9BACL</name>
<dbReference type="PANTHER" id="PTHR43591:SF24">
    <property type="entry name" value="2-METHOXY-6-POLYPRENYL-1,4-BENZOQUINOL METHYLASE, MITOCHONDRIAL"/>
    <property type="match status" value="1"/>
</dbReference>
<keyword evidence="2" id="KW-0489">Methyltransferase</keyword>
<proteinExistence type="predicted"/>
<dbReference type="Pfam" id="PF08241">
    <property type="entry name" value="Methyltransf_11"/>
    <property type="match status" value="1"/>
</dbReference>
<dbReference type="AlphaFoldDB" id="A0A1I7LF62"/>
<dbReference type="CDD" id="cd02440">
    <property type="entry name" value="AdoMet_MTases"/>
    <property type="match status" value="1"/>
</dbReference>
<dbReference type="SUPFAM" id="SSF53335">
    <property type="entry name" value="S-adenosyl-L-methionine-dependent methyltransferases"/>
    <property type="match status" value="1"/>
</dbReference>
<dbReference type="PANTHER" id="PTHR43591">
    <property type="entry name" value="METHYLTRANSFERASE"/>
    <property type="match status" value="1"/>
</dbReference>
<organism evidence="2 3">
    <name type="scientific">Alicyclobacillus macrosporangiidus</name>
    <dbReference type="NCBI Taxonomy" id="392015"/>
    <lineage>
        <taxon>Bacteria</taxon>
        <taxon>Bacillati</taxon>
        <taxon>Bacillota</taxon>
        <taxon>Bacilli</taxon>
        <taxon>Bacillales</taxon>
        <taxon>Alicyclobacillaceae</taxon>
        <taxon>Alicyclobacillus</taxon>
    </lineage>
</organism>
<reference evidence="3" key="1">
    <citation type="submission" date="2016-10" db="EMBL/GenBank/DDBJ databases">
        <authorList>
            <person name="Varghese N."/>
        </authorList>
    </citation>
    <scope>NUCLEOTIDE SEQUENCE [LARGE SCALE GENOMIC DNA]</scope>
    <source>
        <strain evidence="3">DSM 17980</strain>
    </source>
</reference>